<evidence type="ECO:0000256" key="1">
    <source>
        <dbReference type="SAM" id="SignalP"/>
    </source>
</evidence>
<dbReference type="GeneID" id="41966690"/>
<reference evidence="3" key="3">
    <citation type="submission" date="2025-08" db="UniProtKB">
        <authorList>
            <consortium name="RefSeq"/>
        </authorList>
    </citation>
    <scope>IDENTIFICATION</scope>
    <source>
        <strain evidence="3">NI907</strain>
    </source>
</reference>
<proteinExistence type="predicted"/>
<keyword evidence="1" id="KW-0732">Signal</keyword>
<gene>
    <name evidence="3" type="ORF">PgNI_11823</name>
</gene>
<name>A0A6P8ANA5_PYRGI</name>
<organism evidence="2 3">
    <name type="scientific">Pyricularia grisea</name>
    <name type="common">Crabgrass-specific blast fungus</name>
    <name type="synonym">Magnaporthe grisea</name>
    <dbReference type="NCBI Taxonomy" id="148305"/>
    <lineage>
        <taxon>Eukaryota</taxon>
        <taxon>Fungi</taxon>
        <taxon>Dikarya</taxon>
        <taxon>Ascomycota</taxon>
        <taxon>Pezizomycotina</taxon>
        <taxon>Sordariomycetes</taxon>
        <taxon>Sordariomycetidae</taxon>
        <taxon>Magnaporthales</taxon>
        <taxon>Pyriculariaceae</taxon>
        <taxon>Pyricularia</taxon>
    </lineage>
</organism>
<reference evidence="3" key="2">
    <citation type="submission" date="2019-10" db="EMBL/GenBank/DDBJ databases">
        <authorList>
            <consortium name="NCBI Genome Project"/>
        </authorList>
    </citation>
    <scope>NUCLEOTIDE SEQUENCE</scope>
    <source>
        <strain evidence="3">NI907</strain>
    </source>
</reference>
<feature type="chain" id="PRO_5028244356" evidence="1">
    <location>
        <begin position="32"/>
        <end position="99"/>
    </location>
</feature>
<accession>A0A6P8ANA5</accession>
<dbReference type="KEGG" id="pgri:PgNI_11823"/>
<keyword evidence="2" id="KW-1185">Reference proteome</keyword>
<dbReference type="Proteomes" id="UP000515153">
    <property type="component" value="Chromosome V"/>
</dbReference>
<dbReference type="RefSeq" id="XP_030976385.1">
    <property type="nucleotide sequence ID" value="XM_031131785.1"/>
</dbReference>
<sequence length="99" mass="10996">MATWPVELLVSPLFLDHLVLDLLLGCNYTKGFRDQMASMTDLPARAKGITWNYMVNALNTFPKLHSKSTLSSIEGDDAGSLARRSTLFWLSFAFPGCLV</sequence>
<reference evidence="2 3" key="1">
    <citation type="journal article" date="2019" name="Mol. Biol. Evol.">
        <title>Blast fungal genomes show frequent chromosomal changes, gene gains and losses, and effector gene turnover.</title>
        <authorList>
            <person name="Gomez Luciano L.B."/>
            <person name="Jason Tsai I."/>
            <person name="Chuma I."/>
            <person name="Tosa Y."/>
            <person name="Chen Y.H."/>
            <person name="Li J.Y."/>
            <person name="Li M.Y."/>
            <person name="Jade Lu M.Y."/>
            <person name="Nakayashiki H."/>
            <person name="Li W.H."/>
        </authorList>
    </citation>
    <scope>NUCLEOTIDE SEQUENCE [LARGE SCALE GENOMIC DNA]</scope>
    <source>
        <strain evidence="2 3">NI907</strain>
    </source>
</reference>
<dbReference type="AlphaFoldDB" id="A0A6P8ANA5"/>
<feature type="signal peptide" evidence="1">
    <location>
        <begin position="1"/>
        <end position="31"/>
    </location>
</feature>
<evidence type="ECO:0000313" key="2">
    <source>
        <dbReference type="Proteomes" id="UP000515153"/>
    </source>
</evidence>
<protein>
    <submittedName>
        <fullName evidence="3">Uncharacterized protein</fullName>
    </submittedName>
</protein>
<evidence type="ECO:0000313" key="3">
    <source>
        <dbReference type="RefSeq" id="XP_030976385.1"/>
    </source>
</evidence>